<evidence type="ECO:0000313" key="3">
    <source>
        <dbReference type="Proteomes" id="UP001054902"/>
    </source>
</evidence>
<evidence type="ECO:0000313" key="2">
    <source>
        <dbReference type="EMBL" id="GFH60618.1"/>
    </source>
</evidence>
<gene>
    <name evidence="2" type="ORF">CTEN210_17094</name>
</gene>
<dbReference type="EMBL" id="BLLK01000069">
    <property type="protein sequence ID" value="GFH60618.1"/>
    <property type="molecule type" value="Genomic_DNA"/>
</dbReference>
<feature type="chain" id="PRO_5042079006" description="Calmodulin" evidence="1">
    <location>
        <begin position="17"/>
        <end position="80"/>
    </location>
</feature>
<evidence type="ECO:0000256" key="1">
    <source>
        <dbReference type="SAM" id="SignalP"/>
    </source>
</evidence>
<name>A0AAD3HF20_9STRA</name>
<keyword evidence="3" id="KW-1185">Reference proteome</keyword>
<feature type="signal peptide" evidence="1">
    <location>
        <begin position="1"/>
        <end position="16"/>
    </location>
</feature>
<protein>
    <recommendedName>
        <fullName evidence="4">Calmodulin</fullName>
    </recommendedName>
</protein>
<reference evidence="2 3" key="1">
    <citation type="journal article" date="2021" name="Sci. Rep.">
        <title>The genome of the diatom Chaetoceros tenuissimus carries an ancient integrated fragment of an extant virus.</title>
        <authorList>
            <person name="Hongo Y."/>
            <person name="Kimura K."/>
            <person name="Takaki Y."/>
            <person name="Yoshida Y."/>
            <person name="Baba S."/>
            <person name="Kobayashi G."/>
            <person name="Nagasaki K."/>
            <person name="Hano T."/>
            <person name="Tomaru Y."/>
        </authorList>
    </citation>
    <scope>NUCLEOTIDE SEQUENCE [LARGE SCALE GENOMIC DNA]</scope>
    <source>
        <strain evidence="2 3">NIES-3715</strain>
    </source>
</reference>
<evidence type="ECO:0008006" key="4">
    <source>
        <dbReference type="Google" id="ProtNLM"/>
    </source>
</evidence>
<dbReference type="Proteomes" id="UP001054902">
    <property type="component" value="Unassembled WGS sequence"/>
</dbReference>
<organism evidence="2 3">
    <name type="scientific">Chaetoceros tenuissimus</name>
    <dbReference type="NCBI Taxonomy" id="426638"/>
    <lineage>
        <taxon>Eukaryota</taxon>
        <taxon>Sar</taxon>
        <taxon>Stramenopiles</taxon>
        <taxon>Ochrophyta</taxon>
        <taxon>Bacillariophyta</taxon>
        <taxon>Coscinodiscophyceae</taxon>
        <taxon>Chaetocerotophycidae</taxon>
        <taxon>Chaetocerotales</taxon>
        <taxon>Chaetocerotaceae</taxon>
        <taxon>Chaetoceros</taxon>
    </lineage>
</organism>
<keyword evidence="1" id="KW-0732">Signal</keyword>
<sequence>MKISLAILALASSASAFAPAFNKPMTQVASSAAPAAPLRMGGDDEEGGLDLNLEEMFDMFDAADKEEEFDDAIKKVKKDE</sequence>
<accession>A0AAD3HF20</accession>
<proteinExistence type="predicted"/>
<dbReference type="AlphaFoldDB" id="A0AAD3HF20"/>
<comment type="caution">
    <text evidence="2">The sequence shown here is derived from an EMBL/GenBank/DDBJ whole genome shotgun (WGS) entry which is preliminary data.</text>
</comment>